<name>A0ABQ9DZQ3_TEGGR</name>
<accession>A0ABQ9DZQ3</accession>
<evidence type="ECO:0000313" key="2">
    <source>
        <dbReference type="Proteomes" id="UP001217089"/>
    </source>
</evidence>
<keyword evidence="2" id="KW-1185">Reference proteome</keyword>
<evidence type="ECO:0008006" key="3">
    <source>
        <dbReference type="Google" id="ProtNLM"/>
    </source>
</evidence>
<dbReference type="EMBL" id="JARBDR010000922">
    <property type="protein sequence ID" value="KAJ8298554.1"/>
    <property type="molecule type" value="Genomic_DNA"/>
</dbReference>
<comment type="caution">
    <text evidence="1">The sequence shown here is derived from an EMBL/GenBank/DDBJ whole genome shotgun (WGS) entry which is preliminary data.</text>
</comment>
<gene>
    <name evidence="1" type="ORF">KUTeg_023897</name>
</gene>
<evidence type="ECO:0000313" key="1">
    <source>
        <dbReference type="EMBL" id="KAJ8298554.1"/>
    </source>
</evidence>
<sequence>MYLKYANEATLKAFLALEKRNDLMEDLERFEDYLLEISLAVIKVFSTNKQHFFGSSYLPIYIPLQTSSPVSHKLSNAQPVVINSQQFAISPFHGYAYYDVDTSYAAVLGFKEEQDNHRLIGSFHRHLKGPAIVWFTTLSILQPAQSVEEFYCQHLRIGKKLGKSELDMLIKFVNGLPSKLCFFVRTGHPSTLKEA</sequence>
<dbReference type="Proteomes" id="UP001217089">
    <property type="component" value="Unassembled WGS sequence"/>
</dbReference>
<reference evidence="1 2" key="1">
    <citation type="submission" date="2022-12" db="EMBL/GenBank/DDBJ databases">
        <title>Chromosome-level genome of Tegillarca granosa.</title>
        <authorList>
            <person name="Kim J."/>
        </authorList>
    </citation>
    <scope>NUCLEOTIDE SEQUENCE [LARGE SCALE GENOMIC DNA]</scope>
    <source>
        <strain evidence="1">Teg-2019</strain>
        <tissue evidence="1">Adductor muscle</tissue>
    </source>
</reference>
<protein>
    <recommendedName>
        <fullName evidence="3">Retrotransposon gag domain-containing protein</fullName>
    </recommendedName>
</protein>
<organism evidence="1 2">
    <name type="scientific">Tegillarca granosa</name>
    <name type="common">Malaysian cockle</name>
    <name type="synonym">Anadara granosa</name>
    <dbReference type="NCBI Taxonomy" id="220873"/>
    <lineage>
        <taxon>Eukaryota</taxon>
        <taxon>Metazoa</taxon>
        <taxon>Spiralia</taxon>
        <taxon>Lophotrochozoa</taxon>
        <taxon>Mollusca</taxon>
        <taxon>Bivalvia</taxon>
        <taxon>Autobranchia</taxon>
        <taxon>Pteriomorphia</taxon>
        <taxon>Arcoida</taxon>
        <taxon>Arcoidea</taxon>
        <taxon>Arcidae</taxon>
        <taxon>Tegillarca</taxon>
    </lineage>
</organism>
<proteinExistence type="predicted"/>